<sequence>MNTLSVCIISDNEESNLTRCLKSLEEIADEIILIDIGFTDYTSRIAERFNAKVIKFPWNNNYSSARNKALEVAKMDWILSINSNESLDTSQINNLKKILSKSSYLGYKLKVINIIDNKNFDGGYFLRIIRNKSGFYYKGRINEVLYNKNDYLNKIKNTDYYIYNFSLNDDNSNVLENSNSRISIYEKYETKEKDIIYYYNLGNEYYIIRNYNSAIENYLISISLSTNFYINSYLNLLIIKSYYNMKEYKKAIEFYNKNDYRYFRETYLLISFCFKIENDIDKYKEYMKSYLIKAETNILIGFSLEYLNSNNILLESFGFNISNLLEYFSANYKI</sequence>
<proteinExistence type="predicted"/>
<dbReference type="SUPFAM" id="SSF53448">
    <property type="entry name" value="Nucleotide-diphospho-sugar transferases"/>
    <property type="match status" value="1"/>
</dbReference>
<keyword evidence="1" id="KW-0802">TPR repeat</keyword>
<keyword evidence="3" id="KW-0808">Transferase</keyword>
<organism evidence="3 4">
    <name type="scientific">Clostridium sartagoforme</name>
    <dbReference type="NCBI Taxonomy" id="84031"/>
    <lineage>
        <taxon>Bacteria</taxon>
        <taxon>Bacillati</taxon>
        <taxon>Bacillota</taxon>
        <taxon>Clostridia</taxon>
        <taxon>Eubacteriales</taxon>
        <taxon>Clostridiaceae</taxon>
        <taxon>Clostridium</taxon>
    </lineage>
</organism>
<dbReference type="Gene3D" id="1.25.40.10">
    <property type="entry name" value="Tetratricopeptide repeat domain"/>
    <property type="match status" value="1"/>
</dbReference>
<reference evidence="3 4" key="1">
    <citation type="submission" date="2019-04" db="EMBL/GenBank/DDBJ databases">
        <title>Microbes associate with the intestines of laboratory mice.</title>
        <authorList>
            <person name="Navarre W."/>
            <person name="Wong E."/>
            <person name="Huang K."/>
            <person name="Tropini C."/>
            <person name="Ng K."/>
            <person name="Yu B."/>
        </authorList>
    </citation>
    <scope>NUCLEOTIDE SEQUENCE [LARGE SCALE GENOMIC DNA]</scope>
    <source>
        <strain evidence="3 4">NM50_B9-20</strain>
    </source>
</reference>
<dbReference type="PANTHER" id="PTHR43630">
    <property type="entry name" value="POLY-BETA-1,6-N-ACETYL-D-GLUCOSAMINE SYNTHASE"/>
    <property type="match status" value="1"/>
</dbReference>
<dbReference type="Gene3D" id="3.90.550.10">
    <property type="entry name" value="Spore Coat Polysaccharide Biosynthesis Protein SpsA, Chain A"/>
    <property type="match status" value="1"/>
</dbReference>
<dbReference type="SUPFAM" id="SSF48452">
    <property type="entry name" value="TPR-like"/>
    <property type="match status" value="1"/>
</dbReference>
<dbReference type="InterPro" id="IPR001173">
    <property type="entry name" value="Glyco_trans_2-like"/>
</dbReference>
<dbReference type="PROSITE" id="PS50005">
    <property type="entry name" value="TPR"/>
    <property type="match status" value="1"/>
</dbReference>
<name>A0A4S2DKJ9_9CLOT</name>
<accession>A0A4S2DKJ9</accession>
<dbReference type="RefSeq" id="WP_136006267.1">
    <property type="nucleotide sequence ID" value="NZ_SRYR01000002.1"/>
</dbReference>
<evidence type="ECO:0000256" key="1">
    <source>
        <dbReference type="PROSITE-ProRule" id="PRU00339"/>
    </source>
</evidence>
<dbReference type="PANTHER" id="PTHR43630:SF2">
    <property type="entry name" value="GLYCOSYLTRANSFERASE"/>
    <property type="match status" value="1"/>
</dbReference>
<gene>
    <name evidence="3" type="ORF">E5347_08180</name>
</gene>
<protein>
    <submittedName>
        <fullName evidence="3">Glycosyltransferase</fullName>
    </submittedName>
</protein>
<dbReference type="InterPro" id="IPR011990">
    <property type="entry name" value="TPR-like_helical_dom_sf"/>
</dbReference>
<keyword evidence="4" id="KW-1185">Reference proteome</keyword>
<evidence type="ECO:0000313" key="3">
    <source>
        <dbReference type="EMBL" id="TGY42777.1"/>
    </source>
</evidence>
<dbReference type="EMBL" id="SRYR01000002">
    <property type="protein sequence ID" value="TGY42777.1"/>
    <property type="molecule type" value="Genomic_DNA"/>
</dbReference>
<dbReference type="OrthoDB" id="9815923at2"/>
<feature type="repeat" description="TPR" evidence="1">
    <location>
        <begin position="195"/>
        <end position="228"/>
    </location>
</feature>
<evidence type="ECO:0000259" key="2">
    <source>
        <dbReference type="Pfam" id="PF00535"/>
    </source>
</evidence>
<comment type="caution">
    <text evidence="3">The sequence shown here is derived from an EMBL/GenBank/DDBJ whole genome shotgun (WGS) entry which is preliminary data.</text>
</comment>
<dbReference type="SMART" id="SM00028">
    <property type="entry name" value="TPR"/>
    <property type="match status" value="1"/>
</dbReference>
<dbReference type="InterPro" id="IPR019734">
    <property type="entry name" value="TPR_rpt"/>
</dbReference>
<dbReference type="AlphaFoldDB" id="A0A4S2DKJ9"/>
<evidence type="ECO:0000313" key="4">
    <source>
        <dbReference type="Proteomes" id="UP000306888"/>
    </source>
</evidence>
<feature type="domain" description="Glycosyltransferase 2-like" evidence="2">
    <location>
        <begin position="5"/>
        <end position="123"/>
    </location>
</feature>
<dbReference type="GO" id="GO:0016740">
    <property type="term" value="F:transferase activity"/>
    <property type="evidence" value="ECO:0007669"/>
    <property type="project" value="UniProtKB-KW"/>
</dbReference>
<dbReference type="Proteomes" id="UP000306888">
    <property type="component" value="Unassembled WGS sequence"/>
</dbReference>
<dbReference type="Pfam" id="PF00535">
    <property type="entry name" value="Glycos_transf_2"/>
    <property type="match status" value="1"/>
</dbReference>
<dbReference type="InterPro" id="IPR029044">
    <property type="entry name" value="Nucleotide-diphossugar_trans"/>
</dbReference>